<evidence type="ECO:0000313" key="1">
    <source>
        <dbReference type="EMBL" id="SEQ27917.1"/>
    </source>
</evidence>
<reference evidence="1 2" key="1">
    <citation type="submission" date="2016-10" db="EMBL/GenBank/DDBJ databases">
        <authorList>
            <person name="de Groot N.N."/>
        </authorList>
    </citation>
    <scope>NUCLEOTIDE SEQUENCE [LARGE SCALE GENOMIC DNA]</scope>
    <source>
        <strain evidence="1 2">DSM 25927</strain>
    </source>
</reference>
<dbReference type="Proteomes" id="UP000199233">
    <property type="component" value="Unassembled WGS sequence"/>
</dbReference>
<dbReference type="RefSeq" id="WP_093284134.1">
    <property type="nucleotide sequence ID" value="NZ_FOFS01000005.1"/>
</dbReference>
<name>A0A1H9EQP6_9GAMM</name>
<dbReference type="AlphaFoldDB" id="A0A1H9EQP6"/>
<protein>
    <submittedName>
        <fullName evidence="1">Uncharacterized protein</fullName>
    </submittedName>
</protein>
<organism evidence="1 2">
    <name type="scientific">Solimonas aquatica</name>
    <dbReference type="NCBI Taxonomy" id="489703"/>
    <lineage>
        <taxon>Bacteria</taxon>
        <taxon>Pseudomonadati</taxon>
        <taxon>Pseudomonadota</taxon>
        <taxon>Gammaproteobacteria</taxon>
        <taxon>Nevskiales</taxon>
        <taxon>Nevskiaceae</taxon>
        <taxon>Solimonas</taxon>
    </lineage>
</organism>
<gene>
    <name evidence="1" type="ORF">SAMN04488038_105118</name>
</gene>
<keyword evidence="2" id="KW-1185">Reference proteome</keyword>
<sequence length="69" mass="7829">MHEPIQGHSTNSLVMMHDGVLKSLSIDDQLPSSASKIYGVRESSEWRRLADAIEQELQRREVAVAKIPW</sequence>
<dbReference type="OrthoDB" id="9948191at2"/>
<dbReference type="EMBL" id="FOFS01000005">
    <property type="protein sequence ID" value="SEQ27917.1"/>
    <property type="molecule type" value="Genomic_DNA"/>
</dbReference>
<evidence type="ECO:0000313" key="2">
    <source>
        <dbReference type="Proteomes" id="UP000199233"/>
    </source>
</evidence>
<accession>A0A1H9EQP6</accession>
<proteinExistence type="predicted"/>